<comment type="caution">
    <text evidence="4">The sequence shown here is derived from an EMBL/GenBank/DDBJ whole genome shotgun (WGS) entry which is preliminary data.</text>
</comment>
<name>A0A845HS63_9BURK</name>
<sequence>AAPGRDAAQPAAGAAQRKRILLVDDNLDAVSLMASLLELHGHDVQVFNEPLAALAHLDRVLPQIAVLDIGLPTMSGYELAGKIRQRLEGHSCRLFALTGYGQAIDRERAGAAGFEQHLVKPVHAEHILRLIAGEAPEAIADSRSS</sequence>
<dbReference type="InterPro" id="IPR011006">
    <property type="entry name" value="CheY-like_superfamily"/>
</dbReference>
<organism evidence="4 5">
    <name type="scientific">Duganella vulcania</name>
    <dbReference type="NCBI Taxonomy" id="2692166"/>
    <lineage>
        <taxon>Bacteria</taxon>
        <taxon>Pseudomonadati</taxon>
        <taxon>Pseudomonadota</taxon>
        <taxon>Betaproteobacteria</taxon>
        <taxon>Burkholderiales</taxon>
        <taxon>Oxalobacteraceae</taxon>
        <taxon>Telluria group</taxon>
        <taxon>Duganella</taxon>
    </lineage>
</organism>
<dbReference type="RefSeq" id="WP_161092609.1">
    <property type="nucleotide sequence ID" value="NZ_WWCV01000068.1"/>
</dbReference>
<dbReference type="Proteomes" id="UP000484875">
    <property type="component" value="Unassembled WGS sequence"/>
</dbReference>
<dbReference type="Gene3D" id="3.40.50.2300">
    <property type="match status" value="1"/>
</dbReference>
<evidence type="ECO:0000259" key="3">
    <source>
        <dbReference type="PROSITE" id="PS50110"/>
    </source>
</evidence>
<evidence type="ECO:0000313" key="4">
    <source>
        <dbReference type="EMBL" id="MYN20259.1"/>
    </source>
</evidence>
<evidence type="ECO:0000256" key="2">
    <source>
        <dbReference type="PROSITE-ProRule" id="PRU00169"/>
    </source>
</evidence>
<dbReference type="Pfam" id="PF00072">
    <property type="entry name" value="Response_reg"/>
    <property type="match status" value="1"/>
</dbReference>
<dbReference type="PANTHER" id="PTHR44591:SF3">
    <property type="entry name" value="RESPONSE REGULATORY DOMAIN-CONTAINING PROTEIN"/>
    <property type="match status" value="1"/>
</dbReference>
<reference evidence="4 5" key="1">
    <citation type="submission" date="2019-12" db="EMBL/GenBank/DDBJ databases">
        <title>Novel species isolated from a subtropical stream in China.</title>
        <authorList>
            <person name="Lu H."/>
        </authorList>
    </citation>
    <scope>NUCLEOTIDE SEQUENCE [LARGE SCALE GENOMIC DNA]</scope>
    <source>
        <strain evidence="4 5">FT107W</strain>
    </source>
</reference>
<keyword evidence="5" id="KW-1185">Reference proteome</keyword>
<protein>
    <submittedName>
        <fullName evidence="4">Response regulator</fullName>
    </submittedName>
</protein>
<feature type="non-terminal residue" evidence="4">
    <location>
        <position position="1"/>
    </location>
</feature>
<gene>
    <name evidence="4" type="ORF">GTP81_26300</name>
</gene>
<keyword evidence="1 2" id="KW-0597">Phosphoprotein</keyword>
<accession>A0A845HS63</accession>
<proteinExistence type="predicted"/>
<dbReference type="AlphaFoldDB" id="A0A845HS63"/>
<dbReference type="EMBL" id="WWCV01000068">
    <property type="protein sequence ID" value="MYN20259.1"/>
    <property type="molecule type" value="Genomic_DNA"/>
</dbReference>
<evidence type="ECO:0000313" key="5">
    <source>
        <dbReference type="Proteomes" id="UP000484875"/>
    </source>
</evidence>
<dbReference type="InterPro" id="IPR050595">
    <property type="entry name" value="Bact_response_regulator"/>
</dbReference>
<evidence type="ECO:0000256" key="1">
    <source>
        <dbReference type="ARBA" id="ARBA00022553"/>
    </source>
</evidence>
<feature type="modified residue" description="4-aspartylphosphate" evidence="2">
    <location>
        <position position="68"/>
    </location>
</feature>
<dbReference type="SUPFAM" id="SSF52172">
    <property type="entry name" value="CheY-like"/>
    <property type="match status" value="1"/>
</dbReference>
<dbReference type="PROSITE" id="PS50110">
    <property type="entry name" value="RESPONSE_REGULATORY"/>
    <property type="match status" value="1"/>
</dbReference>
<dbReference type="SMART" id="SM00448">
    <property type="entry name" value="REC"/>
    <property type="match status" value="1"/>
</dbReference>
<feature type="domain" description="Response regulatory" evidence="3">
    <location>
        <begin position="19"/>
        <end position="135"/>
    </location>
</feature>
<dbReference type="InterPro" id="IPR001789">
    <property type="entry name" value="Sig_transdc_resp-reg_receiver"/>
</dbReference>
<dbReference type="GO" id="GO:0000160">
    <property type="term" value="P:phosphorelay signal transduction system"/>
    <property type="evidence" value="ECO:0007669"/>
    <property type="project" value="InterPro"/>
</dbReference>
<dbReference type="PANTHER" id="PTHR44591">
    <property type="entry name" value="STRESS RESPONSE REGULATOR PROTEIN 1"/>
    <property type="match status" value="1"/>
</dbReference>